<evidence type="ECO:0000313" key="3">
    <source>
        <dbReference type="EMBL" id="SEP97238.1"/>
    </source>
</evidence>
<gene>
    <name evidence="3" type="ORF">SAMN05216481_10386</name>
</gene>
<accession>A0A1H9C975</accession>
<evidence type="ECO:0000313" key="4">
    <source>
        <dbReference type="Proteomes" id="UP000199055"/>
    </source>
</evidence>
<sequence>MGMALTIVLIAVGAILTFGVSWEISGVNLDVIGLILMAVGFIGLASYVAIFKRRRVQPPSPAAPVIEENHRHQWRA</sequence>
<evidence type="ECO:0000259" key="2">
    <source>
        <dbReference type="Pfam" id="PF20059"/>
    </source>
</evidence>
<dbReference type="RefSeq" id="WP_093656993.1">
    <property type="nucleotide sequence ID" value="NZ_FOET01000003.1"/>
</dbReference>
<dbReference type="EMBL" id="FOET01000003">
    <property type="protein sequence ID" value="SEP97238.1"/>
    <property type="molecule type" value="Genomic_DNA"/>
</dbReference>
<dbReference type="Pfam" id="PF20059">
    <property type="entry name" value="DUF6458"/>
    <property type="match status" value="1"/>
</dbReference>
<keyword evidence="1" id="KW-0472">Membrane</keyword>
<feature type="domain" description="DUF6458" evidence="2">
    <location>
        <begin position="1"/>
        <end position="48"/>
    </location>
</feature>
<name>A0A1H9C975_9ACTN</name>
<protein>
    <recommendedName>
        <fullName evidence="2">DUF6458 domain-containing protein</fullName>
    </recommendedName>
</protein>
<reference evidence="3 4" key="1">
    <citation type="submission" date="2016-10" db="EMBL/GenBank/DDBJ databases">
        <authorList>
            <person name="de Groot N.N."/>
        </authorList>
    </citation>
    <scope>NUCLEOTIDE SEQUENCE [LARGE SCALE GENOMIC DNA]</scope>
    <source>
        <strain evidence="3 4">CGMCC 4.3519</strain>
    </source>
</reference>
<feature type="transmembrane region" description="Helical" evidence="1">
    <location>
        <begin position="31"/>
        <end position="50"/>
    </location>
</feature>
<keyword evidence="1" id="KW-1133">Transmembrane helix</keyword>
<keyword evidence="4" id="KW-1185">Reference proteome</keyword>
<dbReference type="InterPro" id="IPR045597">
    <property type="entry name" value="DUF6458"/>
</dbReference>
<dbReference type="STRING" id="403935.SAMN05216481_10386"/>
<dbReference type="Proteomes" id="UP000199055">
    <property type="component" value="Unassembled WGS sequence"/>
</dbReference>
<evidence type="ECO:0000256" key="1">
    <source>
        <dbReference type="SAM" id="Phobius"/>
    </source>
</evidence>
<organism evidence="3 4">
    <name type="scientific">Streptomyces radiopugnans</name>
    <dbReference type="NCBI Taxonomy" id="403935"/>
    <lineage>
        <taxon>Bacteria</taxon>
        <taxon>Bacillati</taxon>
        <taxon>Actinomycetota</taxon>
        <taxon>Actinomycetes</taxon>
        <taxon>Kitasatosporales</taxon>
        <taxon>Streptomycetaceae</taxon>
        <taxon>Streptomyces</taxon>
    </lineage>
</organism>
<dbReference type="AlphaFoldDB" id="A0A1H9C975"/>
<proteinExistence type="predicted"/>
<keyword evidence="1" id="KW-0812">Transmembrane</keyword>